<keyword evidence="2" id="KW-1185">Reference proteome</keyword>
<evidence type="ECO:0000313" key="1">
    <source>
        <dbReference type="EMBL" id="ATN93705.1"/>
    </source>
</evidence>
<evidence type="ECO:0000313" key="2">
    <source>
        <dbReference type="Proteomes" id="UP000228985"/>
    </source>
</evidence>
<proteinExistence type="predicted"/>
<accession>A0A2D1GP15</accession>
<sequence length="79" mass="9157">MTKHMLTTVDNPYNPFTQNDEWTAWDERQGYHTNAFLARIVRLSDDLSEADEDAEMERAIDEIVTHNVLGLYRKVAESA</sequence>
<protein>
    <submittedName>
        <fullName evidence="1">Uncharacterized protein</fullName>
    </submittedName>
</protein>
<name>A0A2D1GP15_9CAUD</name>
<dbReference type="Proteomes" id="UP000228985">
    <property type="component" value="Segment"/>
</dbReference>
<organism evidence="1 2">
    <name type="scientific">Streptomyces phage Scap1</name>
    <dbReference type="NCBI Taxonomy" id="2041354"/>
    <lineage>
        <taxon>Viruses</taxon>
        <taxon>Duplodnaviria</taxon>
        <taxon>Heunggongvirae</taxon>
        <taxon>Uroviricota</taxon>
        <taxon>Caudoviricetes</taxon>
        <taxon>Scapunavirus</taxon>
        <taxon>Scapunavirus scap1</taxon>
    </lineage>
</organism>
<dbReference type="EMBL" id="MF975637">
    <property type="protein sequence ID" value="ATN93705.1"/>
    <property type="molecule type" value="Genomic_DNA"/>
</dbReference>
<reference evidence="1 2" key="1">
    <citation type="submission" date="2017-09" db="EMBL/GenBank/DDBJ databases">
        <authorList>
            <person name="Ehlers B."/>
            <person name="Leendertz F.H."/>
        </authorList>
    </citation>
    <scope>NUCLEOTIDE SEQUENCE [LARGE SCALE GENOMIC DNA]</scope>
</reference>
<dbReference type="OrthoDB" id="20345at10239"/>
<gene>
    <name evidence="1" type="ORF">SEA_SCAP1_56</name>
</gene>